<dbReference type="Gene3D" id="1.10.510.10">
    <property type="entry name" value="Transferase(Phosphotransferase) domain 1"/>
    <property type="match status" value="1"/>
</dbReference>
<keyword evidence="1 3" id="KW-0547">Nucleotide-binding</keyword>
<evidence type="ECO:0000256" key="3">
    <source>
        <dbReference type="PROSITE-ProRule" id="PRU10141"/>
    </source>
</evidence>
<keyword evidence="6" id="KW-0808">Transferase</keyword>
<dbReference type="Proteomes" id="UP000015354">
    <property type="component" value="Unassembled WGS sequence"/>
</dbReference>
<comment type="similarity">
    <text evidence="4">Belongs to the protein kinase superfamily.</text>
</comment>
<dbReference type="GO" id="GO:0005524">
    <property type="term" value="F:ATP binding"/>
    <property type="evidence" value="ECO:0007669"/>
    <property type="project" value="UniProtKB-UniRule"/>
</dbReference>
<dbReference type="FunFam" id="1.10.510.10:FF:000660">
    <property type="entry name" value="Mitogen-activated protein kinase 5"/>
    <property type="match status" value="1"/>
</dbReference>
<dbReference type="EMBL" id="ATMH01003777">
    <property type="protein sequence ID" value="EPY30926.1"/>
    <property type="molecule type" value="Genomic_DNA"/>
</dbReference>
<dbReference type="SUPFAM" id="SSF56112">
    <property type="entry name" value="Protein kinase-like (PK-like)"/>
    <property type="match status" value="1"/>
</dbReference>
<evidence type="ECO:0000313" key="6">
    <source>
        <dbReference type="EMBL" id="EPY30926.1"/>
    </source>
</evidence>
<dbReference type="OrthoDB" id="275663at2759"/>
<protein>
    <submittedName>
        <fullName evidence="6">Mitogen-activated protein kinase 5</fullName>
    </submittedName>
</protein>
<dbReference type="SMART" id="SM00220">
    <property type="entry name" value="S_TKc"/>
    <property type="match status" value="1"/>
</dbReference>
<name>S9VUS4_9TRYP</name>
<gene>
    <name evidence="6" type="ORF">STCU_03777</name>
</gene>
<dbReference type="PROSITE" id="PS00108">
    <property type="entry name" value="PROTEIN_KINASE_ST"/>
    <property type="match status" value="1"/>
</dbReference>
<dbReference type="InterPro" id="IPR008271">
    <property type="entry name" value="Ser/Thr_kinase_AS"/>
</dbReference>
<reference evidence="6 7" key="1">
    <citation type="journal article" date="2013" name="PLoS ONE">
        <title>Predicting the Proteins of Angomonas deanei, Strigomonas culicis and Their Respective Endosymbionts Reveals New Aspects of the Trypanosomatidae Family.</title>
        <authorList>
            <person name="Motta M.C."/>
            <person name="Martins A.C."/>
            <person name="de Souza S.S."/>
            <person name="Catta-Preta C.M."/>
            <person name="Silva R."/>
            <person name="Klein C.C."/>
            <person name="de Almeida L.G."/>
            <person name="de Lima Cunha O."/>
            <person name="Ciapina L.P."/>
            <person name="Brocchi M."/>
            <person name="Colabardini A.C."/>
            <person name="de Araujo Lima B."/>
            <person name="Machado C.R."/>
            <person name="de Almeida Soares C.M."/>
            <person name="Probst C.M."/>
            <person name="de Menezes C.B."/>
            <person name="Thompson C.E."/>
            <person name="Bartholomeu D.C."/>
            <person name="Gradia D.F."/>
            <person name="Pavoni D.P."/>
            <person name="Grisard E.C."/>
            <person name="Fantinatti-Garboggini F."/>
            <person name="Marchini F.K."/>
            <person name="Rodrigues-Luiz G.F."/>
            <person name="Wagner G."/>
            <person name="Goldman G.H."/>
            <person name="Fietto J.L."/>
            <person name="Elias M.C."/>
            <person name="Goldman M.H."/>
            <person name="Sagot M.F."/>
            <person name="Pereira M."/>
            <person name="Stoco P.H."/>
            <person name="de Mendonca-Neto R.P."/>
            <person name="Teixeira S.M."/>
            <person name="Maciel T.E."/>
            <person name="de Oliveira Mendes T.A."/>
            <person name="Urmenyi T.P."/>
            <person name="de Souza W."/>
            <person name="Schenkman S."/>
            <person name="de Vasconcelos A.T."/>
        </authorList>
    </citation>
    <scope>NUCLEOTIDE SEQUENCE [LARGE SCALE GENOMIC DNA]</scope>
</reference>
<dbReference type="Gene3D" id="3.30.200.20">
    <property type="entry name" value="Phosphorylase Kinase, domain 1"/>
    <property type="match status" value="1"/>
</dbReference>
<dbReference type="GO" id="GO:0004674">
    <property type="term" value="F:protein serine/threonine kinase activity"/>
    <property type="evidence" value="ECO:0007669"/>
    <property type="project" value="UniProtKB-KW"/>
</dbReference>
<dbReference type="PROSITE" id="PS00107">
    <property type="entry name" value="PROTEIN_KINASE_ATP"/>
    <property type="match status" value="1"/>
</dbReference>
<comment type="caution">
    <text evidence="6">The sequence shown here is derived from an EMBL/GenBank/DDBJ whole genome shotgun (WGS) entry which is preliminary data.</text>
</comment>
<dbReference type="PROSITE" id="PS50011">
    <property type="entry name" value="PROTEIN_KINASE_DOM"/>
    <property type="match status" value="1"/>
</dbReference>
<evidence type="ECO:0000256" key="1">
    <source>
        <dbReference type="ARBA" id="ARBA00022741"/>
    </source>
</evidence>
<dbReference type="Pfam" id="PF00069">
    <property type="entry name" value="Pkinase"/>
    <property type="match status" value="1"/>
</dbReference>
<dbReference type="CDD" id="cd07834">
    <property type="entry name" value="STKc_MAPK"/>
    <property type="match status" value="1"/>
</dbReference>
<evidence type="ECO:0000313" key="7">
    <source>
        <dbReference type="Proteomes" id="UP000015354"/>
    </source>
</evidence>
<feature type="binding site" evidence="3">
    <location>
        <position position="71"/>
    </location>
    <ligand>
        <name>ATP</name>
        <dbReference type="ChEBI" id="CHEBI:30616"/>
    </ligand>
</feature>
<sequence>MSVGAPNSSFNSSANAVQLISAQRGRKVYKVRGQSFDIEDTYTVTSVVGHGAYGVVCAALDDRTFQEVAIKRVSRVFEDLIDGRRIWREILILRLLRENGCRNMLRLLRVLPPKDPITEFRDLYMVTDLFDTDLFAIIRQNKNMSTDMLRRVGARVLQCLADMHTMGIVHRDIKPSNILLRDEKDAENATVCDFGLARAGLLDLTEPLDLTDYVVTRWYRPPELLLMCSYSFPIDMWAVGCVMAEYVTQRPIFAGRDYIHQLQLVLASVNITGTSFMESTSASAINHMNDVARKYKGTRPLSNLLAALPKEGFDLVNRMLAFEPDNRITALEALQHPFFEPLALEEPARTLSPPAVELSFDMHAEISEYQLRRAIWDEVEHYKKQPNKK</sequence>
<dbReference type="InterPro" id="IPR017441">
    <property type="entry name" value="Protein_kinase_ATP_BS"/>
</dbReference>
<keyword evidence="7" id="KW-1185">Reference proteome</keyword>
<evidence type="ECO:0000259" key="5">
    <source>
        <dbReference type="PROSITE" id="PS50011"/>
    </source>
</evidence>
<evidence type="ECO:0000256" key="4">
    <source>
        <dbReference type="RuleBase" id="RU000304"/>
    </source>
</evidence>
<keyword evidence="2 3" id="KW-0067">ATP-binding</keyword>
<evidence type="ECO:0000256" key="2">
    <source>
        <dbReference type="ARBA" id="ARBA00022840"/>
    </source>
</evidence>
<proteinExistence type="inferred from homology"/>
<dbReference type="InterPro" id="IPR000719">
    <property type="entry name" value="Prot_kinase_dom"/>
</dbReference>
<accession>S9VUS4</accession>
<dbReference type="PANTHER" id="PTHR24055">
    <property type="entry name" value="MITOGEN-ACTIVATED PROTEIN KINASE"/>
    <property type="match status" value="1"/>
</dbReference>
<feature type="domain" description="Protein kinase" evidence="5">
    <location>
        <begin position="42"/>
        <end position="339"/>
    </location>
</feature>
<keyword evidence="6" id="KW-0418">Kinase</keyword>
<keyword evidence="4" id="KW-0723">Serine/threonine-protein kinase</keyword>
<organism evidence="6 7">
    <name type="scientific">Strigomonas culicis</name>
    <dbReference type="NCBI Taxonomy" id="28005"/>
    <lineage>
        <taxon>Eukaryota</taxon>
        <taxon>Discoba</taxon>
        <taxon>Euglenozoa</taxon>
        <taxon>Kinetoplastea</taxon>
        <taxon>Metakinetoplastina</taxon>
        <taxon>Trypanosomatida</taxon>
        <taxon>Trypanosomatidae</taxon>
        <taxon>Strigomonadinae</taxon>
        <taxon>Strigomonas</taxon>
    </lineage>
</organism>
<dbReference type="AlphaFoldDB" id="S9VUS4"/>
<dbReference type="InterPro" id="IPR011009">
    <property type="entry name" value="Kinase-like_dom_sf"/>
</dbReference>
<dbReference type="InterPro" id="IPR050117">
    <property type="entry name" value="MAPK"/>
</dbReference>